<sequence>MVFRILRPNSVSVWKNEKIMKRFPRYRGILDNAQISRFLIAKSLECKFDLNNSLENLKALLKEKSME</sequence>
<dbReference type="AlphaFoldDB" id="X1SZQ4"/>
<reference evidence="1" key="1">
    <citation type="journal article" date="2014" name="Front. Microbiol.">
        <title>High frequency of phylogenetically diverse reductive dehalogenase-homologous genes in deep subseafloor sedimentary metagenomes.</title>
        <authorList>
            <person name="Kawai M."/>
            <person name="Futagami T."/>
            <person name="Toyoda A."/>
            <person name="Takaki Y."/>
            <person name="Nishi S."/>
            <person name="Hori S."/>
            <person name="Arai W."/>
            <person name="Tsubouchi T."/>
            <person name="Morono Y."/>
            <person name="Uchiyama I."/>
            <person name="Ito T."/>
            <person name="Fujiyama A."/>
            <person name="Inagaki F."/>
            <person name="Takami H."/>
        </authorList>
    </citation>
    <scope>NUCLEOTIDE SEQUENCE</scope>
    <source>
        <strain evidence="1">Expedition CK06-06</strain>
    </source>
</reference>
<gene>
    <name evidence="1" type="ORF">S12H4_12454</name>
</gene>
<organism evidence="1">
    <name type="scientific">marine sediment metagenome</name>
    <dbReference type="NCBI Taxonomy" id="412755"/>
    <lineage>
        <taxon>unclassified sequences</taxon>
        <taxon>metagenomes</taxon>
        <taxon>ecological metagenomes</taxon>
    </lineage>
</organism>
<evidence type="ECO:0000313" key="1">
    <source>
        <dbReference type="EMBL" id="GAI84616.1"/>
    </source>
</evidence>
<dbReference type="EMBL" id="BARW01005938">
    <property type="protein sequence ID" value="GAI84616.1"/>
    <property type="molecule type" value="Genomic_DNA"/>
</dbReference>
<accession>X1SZQ4</accession>
<comment type="caution">
    <text evidence="1">The sequence shown here is derived from an EMBL/GenBank/DDBJ whole genome shotgun (WGS) entry which is preliminary data.</text>
</comment>
<proteinExistence type="predicted"/>
<name>X1SZQ4_9ZZZZ</name>
<protein>
    <submittedName>
        <fullName evidence="1">Uncharacterized protein</fullName>
    </submittedName>
</protein>